<protein>
    <recommendedName>
        <fullName evidence="4">Leucyl/phenylalanyl-tRNA--protein transferase</fullName>
        <ecNumber evidence="4">2.3.2.6</ecNumber>
    </recommendedName>
    <alternativeName>
        <fullName evidence="4">L/F-transferase</fullName>
    </alternativeName>
    <alternativeName>
        <fullName evidence="4">Leucyltransferase</fullName>
    </alternativeName>
    <alternativeName>
        <fullName evidence="4">Phenyalanyltransferase</fullName>
    </alternativeName>
</protein>
<comment type="catalytic activity">
    <reaction evidence="4">
        <text>L-phenylalanyl-tRNA(Phe) + an N-terminal L-alpha-aminoacyl-[protein] = an N-terminal L-phenylalanyl-L-alpha-aminoacyl-[protein] + tRNA(Phe)</text>
        <dbReference type="Rhea" id="RHEA:43632"/>
        <dbReference type="Rhea" id="RHEA-COMP:9668"/>
        <dbReference type="Rhea" id="RHEA-COMP:9699"/>
        <dbReference type="Rhea" id="RHEA-COMP:10636"/>
        <dbReference type="Rhea" id="RHEA-COMP:10637"/>
        <dbReference type="ChEBI" id="CHEBI:78442"/>
        <dbReference type="ChEBI" id="CHEBI:78531"/>
        <dbReference type="ChEBI" id="CHEBI:78597"/>
        <dbReference type="ChEBI" id="CHEBI:83561"/>
        <dbReference type="EC" id="2.3.2.6"/>
    </reaction>
</comment>
<comment type="subcellular location">
    <subcellularLocation>
        <location evidence="4">Cytoplasm</location>
    </subcellularLocation>
</comment>
<dbReference type="InterPro" id="IPR016181">
    <property type="entry name" value="Acyl_CoA_acyltransferase"/>
</dbReference>
<comment type="catalytic activity">
    <reaction evidence="4">
        <text>N-terminal L-lysyl-[protein] + L-leucyl-tRNA(Leu) = N-terminal L-leucyl-L-lysyl-[protein] + tRNA(Leu) + H(+)</text>
        <dbReference type="Rhea" id="RHEA:12340"/>
        <dbReference type="Rhea" id="RHEA-COMP:9613"/>
        <dbReference type="Rhea" id="RHEA-COMP:9622"/>
        <dbReference type="Rhea" id="RHEA-COMP:12670"/>
        <dbReference type="Rhea" id="RHEA-COMP:12671"/>
        <dbReference type="ChEBI" id="CHEBI:15378"/>
        <dbReference type="ChEBI" id="CHEBI:65249"/>
        <dbReference type="ChEBI" id="CHEBI:78442"/>
        <dbReference type="ChEBI" id="CHEBI:78494"/>
        <dbReference type="ChEBI" id="CHEBI:133043"/>
        <dbReference type="EC" id="2.3.2.6"/>
    </reaction>
</comment>
<evidence type="ECO:0000256" key="2">
    <source>
        <dbReference type="ARBA" id="ARBA00022679"/>
    </source>
</evidence>
<dbReference type="RefSeq" id="WP_184153413.1">
    <property type="nucleotide sequence ID" value="NZ_JACHKA010000001.1"/>
</dbReference>
<keyword evidence="2 4" id="KW-0808">Transferase</keyword>
<evidence type="ECO:0000256" key="3">
    <source>
        <dbReference type="ARBA" id="ARBA00023315"/>
    </source>
</evidence>
<comment type="catalytic activity">
    <reaction evidence="4">
        <text>N-terminal L-arginyl-[protein] + L-leucyl-tRNA(Leu) = N-terminal L-leucyl-L-arginyl-[protein] + tRNA(Leu) + H(+)</text>
        <dbReference type="Rhea" id="RHEA:50416"/>
        <dbReference type="Rhea" id="RHEA-COMP:9613"/>
        <dbReference type="Rhea" id="RHEA-COMP:9622"/>
        <dbReference type="Rhea" id="RHEA-COMP:12672"/>
        <dbReference type="Rhea" id="RHEA-COMP:12673"/>
        <dbReference type="ChEBI" id="CHEBI:15378"/>
        <dbReference type="ChEBI" id="CHEBI:64719"/>
        <dbReference type="ChEBI" id="CHEBI:78442"/>
        <dbReference type="ChEBI" id="CHEBI:78494"/>
        <dbReference type="ChEBI" id="CHEBI:133044"/>
        <dbReference type="EC" id="2.3.2.6"/>
    </reaction>
</comment>
<evidence type="ECO:0000256" key="1">
    <source>
        <dbReference type="ARBA" id="ARBA00022490"/>
    </source>
</evidence>
<dbReference type="EC" id="2.3.2.6" evidence="4"/>
<organism evidence="5 6">
    <name type="scientific">Sphingobium lignivorans</name>
    <dbReference type="NCBI Taxonomy" id="2735886"/>
    <lineage>
        <taxon>Bacteria</taxon>
        <taxon>Pseudomonadati</taxon>
        <taxon>Pseudomonadota</taxon>
        <taxon>Alphaproteobacteria</taxon>
        <taxon>Sphingomonadales</taxon>
        <taxon>Sphingomonadaceae</taxon>
        <taxon>Sphingobium</taxon>
    </lineage>
</organism>
<dbReference type="PANTHER" id="PTHR30098:SF2">
    <property type="entry name" value="LEUCYL_PHENYLALANYL-TRNA--PROTEIN TRANSFERASE"/>
    <property type="match status" value="1"/>
</dbReference>
<dbReference type="EMBL" id="JACHKA010000001">
    <property type="protein sequence ID" value="MBB5986162.1"/>
    <property type="molecule type" value="Genomic_DNA"/>
</dbReference>
<dbReference type="GO" id="GO:0008914">
    <property type="term" value="F:leucyl-tRNA--protein transferase activity"/>
    <property type="evidence" value="ECO:0007669"/>
    <property type="project" value="UniProtKB-EC"/>
</dbReference>
<gene>
    <name evidence="4" type="primary">aat</name>
    <name evidence="5" type="ORF">HNP60_002136</name>
</gene>
<name>A0ABR6NFW2_9SPHN</name>
<dbReference type="Gene3D" id="3.40.630.70">
    <property type="entry name" value="Leucyl/phenylalanyl-tRNA-protein transferase, C-terminal domain"/>
    <property type="match status" value="1"/>
</dbReference>
<evidence type="ECO:0000313" key="5">
    <source>
        <dbReference type="EMBL" id="MBB5986162.1"/>
    </source>
</evidence>
<dbReference type="InterPro" id="IPR004616">
    <property type="entry name" value="Leu/Phe-tRNA_Trfase"/>
</dbReference>
<dbReference type="HAMAP" id="MF_00688">
    <property type="entry name" value="Leu_Phe_trans"/>
    <property type="match status" value="1"/>
</dbReference>
<keyword evidence="6" id="KW-1185">Reference proteome</keyword>
<dbReference type="Proteomes" id="UP001138540">
    <property type="component" value="Unassembled WGS sequence"/>
</dbReference>
<keyword evidence="3 4" id="KW-0012">Acyltransferase</keyword>
<dbReference type="Pfam" id="PF03588">
    <property type="entry name" value="Leu_Phe_trans"/>
    <property type="match status" value="1"/>
</dbReference>
<dbReference type="NCBIfam" id="TIGR00667">
    <property type="entry name" value="aat"/>
    <property type="match status" value="1"/>
</dbReference>
<dbReference type="PANTHER" id="PTHR30098">
    <property type="entry name" value="LEUCYL/PHENYLALANYL-TRNA--PROTEIN TRANSFERASE"/>
    <property type="match status" value="1"/>
</dbReference>
<sequence length="252" mass="27307">MAIDLPILLRAYAVGLFPMADDRSAGSVFWVEPEQRAILPLDGFHLSRSLRKTLRSDRFEVTADTAFAEVIALCAESAEDRPTTWINRDIEEAFLRLHHRRLAHSVEVWFREDGERRLVGGLYGLALGRAFFGESMFSRMTDASKVAMAWLVARLRVGGFTLLDCQFMTPHLASLGAIEIPAERYSLLLGEALAEGEGEGAGEGAAGAASAAFSALDWLAADPSARVPLSETLTVSGPVSGQVIAQLLTQTS</sequence>
<proteinExistence type="inferred from homology"/>
<reference evidence="5 6" key="1">
    <citation type="submission" date="2020-08" db="EMBL/GenBank/DDBJ databases">
        <title>Exploring microbial biodiversity for novel pathways involved in the catabolism of aromatic compounds derived from lignin.</title>
        <authorList>
            <person name="Elkins J."/>
        </authorList>
    </citation>
    <scope>NUCLEOTIDE SEQUENCE [LARGE SCALE GENOMIC DNA]</scope>
    <source>
        <strain evidence="5 6">B1D3A</strain>
    </source>
</reference>
<dbReference type="SUPFAM" id="SSF55729">
    <property type="entry name" value="Acyl-CoA N-acyltransferases (Nat)"/>
    <property type="match status" value="1"/>
</dbReference>
<accession>A0ABR6NFW2</accession>
<evidence type="ECO:0000313" key="6">
    <source>
        <dbReference type="Proteomes" id="UP001138540"/>
    </source>
</evidence>
<dbReference type="InterPro" id="IPR042203">
    <property type="entry name" value="Leu/Phe-tRNA_Trfase_C"/>
</dbReference>
<keyword evidence="1 4" id="KW-0963">Cytoplasm</keyword>
<comment type="similarity">
    <text evidence="4">Belongs to the L/F-transferase family.</text>
</comment>
<comment type="function">
    <text evidence="4">Functions in the N-end rule pathway of protein degradation where it conjugates Leu, Phe and, less efficiently, Met from aminoacyl-tRNAs to the N-termini of proteins containing an N-terminal arginine or lysine.</text>
</comment>
<comment type="caution">
    <text evidence="5">The sequence shown here is derived from an EMBL/GenBank/DDBJ whole genome shotgun (WGS) entry which is preliminary data.</text>
</comment>
<evidence type="ECO:0000256" key="4">
    <source>
        <dbReference type="HAMAP-Rule" id="MF_00688"/>
    </source>
</evidence>